<reference evidence="2" key="1">
    <citation type="submission" date="2009-09" db="EMBL/GenBank/DDBJ databases">
        <authorList>
            <consortium name="The Broad Institute Genome Sequencing Platform"/>
            <person name="Ward D."/>
            <person name="Feldgarden M."/>
            <person name="Earl A."/>
            <person name="Young S.K."/>
            <person name="Zeng Q."/>
            <person name="Koehrsen M."/>
            <person name="Alvarado L."/>
            <person name="Berlin A."/>
            <person name="Bochicchio J."/>
            <person name="Borenstein D."/>
            <person name="Chapman S.B."/>
            <person name="Chen Z."/>
            <person name="Engels R."/>
            <person name="Freedman E."/>
            <person name="Gellesch M."/>
            <person name="Goldberg J."/>
            <person name="Griggs A."/>
            <person name="Gujja S."/>
            <person name="Heilman E."/>
            <person name="Heiman D."/>
            <person name="Hepburn T."/>
            <person name="Howarth C."/>
            <person name="Jen D."/>
            <person name="Larson L."/>
            <person name="Lewis B."/>
            <person name="Mehta T."/>
            <person name="Park D."/>
            <person name="Pearson M."/>
            <person name="Roberts A."/>
            <person name="Saif S."/>
            <person name="Shea T."/>
            <person name="Shenoy N."/>
            <person name="Sisk P."/>
            <person name="Stolte C."/>
            <person name="Sykes S."/>
            <person name="Thomson T."/>
            <person name="Walk T."/>
            <person name="White J."/>
            <person name="Yandava C."/>
            <person name="Sibley C.D."/>
            <person name="Field T.R."/>
            <person name="Grinwis M."/>
            <person name="Eshaghurshan C.S."/>
            <person name="Surette M.G."/>
            <person name="Haas B."/>
            <person name="Nusbaum C."/>
            <person name="Birren B."/>
        </authorList>
    </citation>
    <scope>NUCLEOTIDE SEQUENCE [LARGE SCALE GENOMIC DNA]</scope>
    <source>
        <strain evidence="2">ATCC 700633</strain>
    </source>
</reference>
<comment type="caution">
    <text evidence="2">The sequence shown here is derived from an EMBL/GenBank/DDBJ whole genome shotgun (WGS) entry which is preliminary data.</text>
</comment>
<dbReference type="HOGENOM" id="CLU_1183697_0_0_9"/>
<dbReference type="eggNOG" id="ENOG5032TQR">
    <property type="taxonomic scope" value="Bacteria"/>
</dbReference>
<dbReference type="InterPro" id="IPR025682">
    <property type="entry name" value="CpXC_dom"/>
</dbReference>
<proteinExistence type="predicted"/>
<evidence type="ECO:0000259" key="1">
    <source>
        <dbReference type="Pfam" id="PF14353"/>
    </source>
</evidence>
<protein>
    <recommendedName>
        <fullName evidence="1">CpXC domain-containing protein</fullName>
    </recommendedName>
</protein>
<dbReference type="Proteomes" id="UP000002939">
    <property type="component" value="Unassembled WGS sequence"/>
</dbReference>
<sequence length="234" mass="28145">MTEKLFVDREIRCLHCRRHFGIREYQKIELPRQRELIPYLLDASIFEFECPYCREEYTVLKDQEEIVIDNQEKKYRIYYSDNEYDNGVKLMQVSHGLGITSEEEKDFVLEVRALDEEGYRIRFEPNYSSAVEKMVIFEAGLNDVAVELLKSYMELEYDFDKEFDYLVFIDDQDRAFVGVQDGRPVFAVEFDEEEYEAILEAFAEECECIQYEVDTYEIKKIMKKRLEELEEDEN</sequence>
<dbReference type="RefSeq" id="WP_006702330.1">
    <property type="nucleotide sequence ID" value="NZ_KI391971.1"/>
</dbReference>
<evidence type="ECO:0000313" key="3">
    <source>
        <dbReference type="Proteomes" id="UP000002939"/>
    </source>
</evidence>
<dbReference type="Pfam" id="PF14353">
    <property type="entry name" value="CpXC"/>
    <property type="match status" value="1"/>
</dbReference>
<keyword evidence="3" id="KW-1185">Reference proteome</keyword>
<dbReference type="OrthoDB" id="9784124at2"/>
<feature type="domain" description="CpXC" evidence="1">
    <location>
        <begin position="11"/>
        <end position="150"/>
    </location>
</feature>
<accession>D0BJC2</accession>
<dbReference type="AlphaFoldDB" id="D0BJC2"/>
<evidence type="ECO:0000313" key="2">
    <source>
        <dbReference type="EMBL" id="EEW93175.1"/>
    </source>
</evidence>
<dbReference type="EMBL" id="ACRF02000016">
    <property type="protein sequence ID" value="EEW93175.1"/>
    <property type="molecule type" value="Genomic_DNA"/>
</dbReference>
<name>D0BJC2_9LACT</name>
<gene>
    <name evidence="2" type="ORF">HMPREF0446_00057</name>
</gene>
<organism evidence="2 3">
    <name type="scientific">Granulicatella elegans ATCC 700633</name>
    <dbReference type="NCBI Taxonomy" id="626369"/>
    <lineage>
        <taxon>Bacteria</taxon>
        <taxon>Bacillati</taxon>
        <taxon>Bacillota</taxon>
        <taxon>Bacilli</taxon>
        <taxon>Lactobacillales</taxon>
        <taxon>Carnobacteriaceae</taxon>
        <taxon>Granulicatella</taxon>
    </lineage>
</organism>
<reference evidence="2" key="2">
    <citation type="submission" date="2011-10" db="EMBL/GenBank/DDBJ databases">
        <title>The Genome Sequence of Granulicatella elegans ATCC 700633.</title>
        <authorList>
            <consortium name="The Broad Institute Genome Sequencing Platform"/>
            <consortium name="The Broad Institute Genome Sequencing Center for Infectious Disease"/>
            <person name="Earl A."/>
            <person name="Ward D."/>
            <person name="Feldgarden M."/>
            <person name="Gevers D."/>
            <person name="Sibley C.D."/>
            <person name="Field T.R."/>
            <person name="Grinwis M."/>
            <person name="Eshaghurshan C.S."/>
            <person name="Surette M.G."/>
            <person name="Young S.K."/>
            <person name="Zeng Q."/>
            <person name="Gargeya S."/>
            <person name="Fitzgerald M."/>
            <person name="Haas B."/>
            <person name="Abouelleil A."/>
            <person name="Alvarado L."/>
            <person name="Arachchi H.M."/>
            <person name="Berlin A."/>
            <person name="Brown A."/>
            <person name="Chapman S.B."/>
            <person name="Chen Z."/>
            <person name="Dunbar C."/>
            <person name="Freedman E."/>
            <person name="Gearin G."/>
            <person name="Goldberg J."/>
            <person name="Griggs A."/>
            <person name="Gujja S."/>
            <person name="Heiman D."/>
            <person name="Howarth C."/>
            <person name="Larson L."/>
            <person name="Lui A."/>
            <person name="MacDonald P.J.P."/>
            <person name="Montmayeur A."/>
            <person name="Murphy C."/>
            <person name="Neiman D."/>
            <person name="Pearson M."/>
            <person name="Priest M."/>
            <person name="Roberts A."/>
            <person name="Saif S."/>
            <person name="Shea T."/>
            <person name="Shenoy N."/>
            <person name="Sisk P."/>
            <person name="Stolte C."/>
            <person name="Sykes S."/>
            <person name="Wortman J."/>
            <person name="Nusbaum C."/>
            <person name="Birren B."/>
        </authorList>
    </citation>
    <scope>NUCLEOTIDE SEQUENCE [LARGE SCALE GENOMIC DNA]</scope>
    <source>
        <strain evidence="2">ATCC 700633</strain>
    </source>
</reference>
<dbReference type="STRING" id="626369.HMPREF0446_00057"/>